<feature type="compositionally biased region" description="Basic residues" evidence="1">
    <location>
        <begin position="29"/>
        <end position="39"/>
    </location>
</feature>
<sequence length="103" mass="11936">MARKQEKARLWERTAAVATLWSLSGLRPTRTRKGRKAKARPMPSEALVMTTHAGTTMATTIGSSTTMTTKEEKKKEKKEDMEKKRKKKKQERKFHVYQLGKWT</sequence>
<reference evidence="3" key="2">
    <citation type="submission" date="2025-08" db="UniProtKB">
        <authorList>
            <consortium name="RefSeq"/>
        </authorList>
    </citation>
    <scope>IDENTIFICATION</scope>
    <source>
        <tissue evidence="3">Leaf</tissue>
    </source>
</reference>
<dbReference type="Proteomes" id="UP000515123">
    <property type="component" value="Linkage group 3"/>
</dbReference>
<protein>
    <submittedName>
        <fullName evidence="3">Uncharacterized protein LOC109707840</fullName>
    </submittedName>
</protein>
<organism evidence="2 3">
    <name type="scientific">Ananas comosus</name>
    <name type="common">Pineapple</name>
    <name type="synonym">Ananas ananas</name>
    <dbReference type="NCBI Taxonomy" id="4615"/>
    <lineage>
        <taxon>Eukaryota</taxon>
        <taxon>Viridiplantae</taxon>
        <taxon>Streptophyta</taxon>
        <taxon>Embryophyta</taxon>
        <taxon>Tracheophyta</taxon>
        <taxon>Spermatophyta</taxon>
        <taxon>Magnoliopsida</taxon>
        <taxon>Liliopsida</taxon>
        <taxon>Poales</taxon>
        <taxon>Bromeliaceae</taxon>
        <taxon>Bromelioideae</taxon>
        <taxon>Ananas</taxon>
    </lineage>
</organism>
<reference evidence="2" key="1">
    <citation type="journal article" date="2015" name="Nat. Genet.">
        <title>The pineapple genome and the evolution of CAM photosynthesis.</title>
        <authorList>
            <person name="Ming R."/>
            <person name="VanBuren R."/>
            <person name="Wai C.M."/>
            <person name="Tang H."/>
            <person name="Schatz M.C."/>
            <person name="Bowers J.E."/>
            <person name="Lyons E."/>
            <person name="Wang M.L."/>
            <person name="Chen J."/>
            <person name="Biggers E."/>
            <person name="Zhang J."/>
            <person name="Huang L."/>
            <person name="Zhang L."/>
            <person name="Miao W."/>
            <person name="Zhang J."/>
            <person name="Ye Z."/>
            <person name="Miao C."/>
            <person name="Lin Z."/>
            <person name="Wang H."/>
            <person name="Zhou H."/>
            <person name="Yim W.C."/>
            <person name="Priest H.D."/>
            <person name="Zheng C."/>
            <person name="Woodhouse M."/>
            <person name="Edger P.P."/>
            <person name="Guyot R."/>
            <person name="Guo H.B."/>
            <person name="Guo H."/>
            <person name="Zheng G."/>
            <person name="Singh R."/>
            <person name="Sharma A."/>
            <person name="Min X."/>
            <person name="Zheng Y."/>
            <person name="Lee H."/>
            <person name="Gurtowski J."/>
            <person name="Sedlazeck F.J."/>
            <person name="Harkess A."/>
            <person name="McKain M.R."/>
            <person name="Liao Z."/>
            <person name="Fang J."/>
            <person name="Liu J."/>
            <person name="Zhang X."/>
            <person name="Zhang Q."/>
            <person name="Hu W."/>
            <person name="Qin Y."/>
            <person name="Wang K."/>
            <person name="Chen L.Y."/>
            <person name="Shirley N."/>
            <person name="Lin Y.R."/>
            <person name="Liu L.Y."/>
            <person name="Hernandez A.G."/>
            <person name="Wright C.L."/>
            <person name="Bulone V."/>
            <person name="Tuskan G.A."/>
            <person name="Heath K."/>
            <person name="Zee F."/>
            <person name="Moore P.H."/>
            <person name="Sunkar R."/>
            <person name="Leebens-Mack J.H."/>
            <person name="Mockler T."/>
            <person name="Bennetzen J.L."/>
            <person name="Freeling M."/>
            <person name="Sankoff D."/>
            <person name="Paterson A.H."/>
            <person name="Zhu X."/>
            <person name="Yang X."/>
            <person name="Smith J.A."/>
            <person name="Cushman J.C."/>
            <person name="Paull R.E."/>
            <person name="Yu Q."/>
        </authorList>
    </citation>
    <scope>NUCLEOTIDE SEQUENCE [LARGE SCALE GENOMIC DNA]</scope>
    <source>
        <strain evidence="2">cv. F153</strain>
    </source>
</reference>
<feature type="compositionally biased region" description="Low complexity" evidence="1">
    <location>
        <begin position="49"/>
        <end position="68"/>
    </location>
</feature>
<dbReference type="GeneID" id="109707840"/>
<gene>
    <name evidence="3" type="primary">LOC109707840</name>
</gene>
<evidence type="ECO:0000313" key="2">
    <source>
        <dbReference type="Proteomes" id="UP000515123"/>
    </source>
</evidence>
<feature type="region of interest" description="Disordered" evidence="1">
    <location>
        <begin position="29"/>
        <end position="103"/>
    </location>
</feature>
<dbReference type="RefSeq" id="XP_020084956.1">
    <property type="nucleotide sequence ID" value="XM_020229367.1"/>
</dbReference>
<dbReference type="AlphaFoldDB" id="A0A6P5EMU9"/>
<feature type="compositionally biased region" description="Basic and acidic residues" evidence="1">
    <location>
        <begin position="69"/>
        <end position="83"/>
    </location>
</feature>
<evidence type="ECO:0000256" key="1">
    <source>
        <dbReference type="SAM" id="MobiDB-lite"/>
    </source>
</evidence>
<evidence type="ECO:0000313" key="3">
    <source>
        <dbReference type="RefSeq" id="XP_020084956.1"/>
    </source>
</evidence>
<keyword evidence="2" id="KW-1185">Reference proteome</keyword>
<name>A0A6P5EMU9_ANACO</name>
<proteinExistence type="predicted"/>
<accession>A0A6P5EMU9</accession>